<organism evidence="2 3">
    <name type="scientific">Raphanus sativus</name>
    <name type="common">Radish</name>
    <name type="synonym">Raphanus raphanistrum var. sativus</name>
    <dbReference type="NCBI Taxonomy" id="3726"/>
    <lineage>
        <taxon>Eukaryota</taxon>
        <taxon>Viridiplantae</taxon>
        <taxon>Streptophyta</taxon>
        <taxon>Embryophyta</taxon>
        <taxon>Tracheophyta</taxon>
        <taxon>Spermatophyta</taxon>
        <taxon>Magnoliopsida</taxon>
        <taxon>eudicotyledons</taxon>
        <taxon>Gunneridae</taxon>
        <taxon>Pentapetalae</taxon>
        <taxon>rosids</taxon>
        <taxon>malvids</taxon>
        <taxon>Brassicales</taxon>
        <taxon>Brassicaceae</taxon>
        <taxon>Brassiceae</taxon>
        <taxon>Raphanus</taxon>
    </lineage>
</organism>
<sequence length="265" mass="29783">MKRRYSFEASLAFPTPQLLKRYFKPSDVIEEAYERVIVDGLYYDIPLGLYIIRGENVVLIGELMSKINNLDFAALNLSRDNYLQWALDAKIILKSKGLENGDDQRLCMIGGISGSSKSMDKYNSALFKIVLKLKMCGENVTYKDMIEKTFSTFHTSNVLLQQQYREKGFTTYANLISCLLLAEKNNELLMRNSEIRPPGSAPPLEAHTATEAKKEANHVQSNGQHGRGRGKWHGRGRGRGSFGHGRGNQHGQDRSQGHSFGRGHG</sequence>
<accession>A0A6J0JKC2</accession>
<protein>
    <submittedName>
        <fullName evidence="3">Uncharacterized protein LOC108808425</fullName>
    </submittedName>
</protein>
<gene>
    <name evidence="3" type="primary">LOC108808425</name>
</gene>
<dbReference type="RefSeq" id="XP_018436078.1">
    <property type="nucleotide sequence ID" value="XM_018580576.1"/>
</dbReference>
<evidence type="ECO:0000313" key="3">
    <source>
        <dbReference type="RefSeq" id="XP_018436078.1"/>
    </source>
</evidence>
<reference evidence="3" key="2">
    <citation type="submission" date="2025-08" db="UniProtKB">
        <authorList>
            <consortium name="RefSeq"/>
        </authorList>
    </citation>
    <scope>IDENTIFICATION</scope>
    <source>
        <tissue evidence="3">Leaf</tissue>
    </source>
</reference>
<name>A0A6J0JKC2_RAPSA</name>
<dbReference type="OrthoDB" id="1737433at2759"/>
<feature type="region of interest" description="Disordered" evidence="1">
    <location>
        <begin position="214"/>
        <end position="265"/>
    </location>
</feature>
<dbReference type="KEGG" id="rsz:108808425"/>
<dbReference type="Gene3D" id="2.30.30.100">
    <property type="match status" value="1"/>
</dbReference>
<dbReference type="AlphaFoldDB" id="A0A6J0JKC2"/>
<dbReference type="PANTHER" id="PTHR33325:SF11">
    <property type="entry name" value="COLD SHOCK DOMAIN-CONTAINING PROTEIN 4-LIKE"/>
    <property type="match status" value="1"/>
</dbReference>
<feature type="compositionally biased region" description="Basic residues" evidence="1">
    <location>
        <begin position="226"/>
        <end position="238"/>
    </location>
</feature>
<dbReference type="PANTHER" id="PTHR33325">
    <property type="entry name" value="ZINC FINGER, CCHC-TYPE-RELATED"/>
    <property type="match status" value="1"/>
</dbReference>
<evidence type="ECO:0000313" key="2">
    <source>
        <dbReference type="Proteomes" id="UP000504610"/>
    </source>
</evidence>
<dbReference type="Proteomes" id="UP000504610">
    <property type="component" value="Chromosome 6"/>
</dbReference>
<dbReference type="GeneID" id="108808425"/>
<reference evidence="2" key="1">
    <citation type="journal article" date="2019" name="Database">
        <title>The radish genome database (RadishGD): an integrated information resource for radish genomics.</title>
        <authorList>
            <person name="Yu H.J."/>
            <person name="Baek S."/>
            <person name="Lee Y.J."/>
            <person name="Cho A."/>
            <person name="Mun J.H."/>
        </authorList>
    </citation>
    <scope>NUCLEOTIDE SEQUENCE [LARGE SCALE GENOMIC DNA]</scope>
    <source>
        <strain evidence="2">cv. WK10039</strain>
    </source>
</reference>
<evidence type="ECO:0000256" key="1">
    <source>
        <dbReference type="SAM" id="MobiDB-lite"/>
    </source>
</evidence>
<proteinExistence type="predicted"/>
<keyword evidence="2" id="KW-1185">Reference proteome</keyword>
<feature type="compositionally biased region" description="Gly residues" evidence="1">
    <location>
        <begin position="239"/>
        <end position="248"/>
    </location>
</feature>